<dbReference type="InterPro" id="IPR036890">
    <property type="entry name" value="HATPase_C_sf"/>
</dbReference>
<evidence type="ECO:0008006" key="2">
    <source>
        <dbReference type="Google" id="ProtNLM"/>
    </source>
</evidence>
<proteinExistence type="predicted"/>
<dbReference type="Gene3D" id="3.30.565.10">
    <property type="entry name" value="Histidine kinase-like ATPase, C-terminal domain"/>
    <property type="match status" value="1"/>
</dbReference>
<organism evidence="1">
    <name type="scientific">marine sediment metagenome</name>
    <dbReference type="NCBI Taxonomy" id="412755"/>
    <lineage>
        <taxon>unclassified sequences</taxon>
        <taxon>metagenomes</taxon>
        <taxon>ecological metagenomes</taxon>
    </lineage>
</organism>
<dbReference type="EMBL" id="BARS01021520">
    <property type="protein sequence ID" value="GAG04542.1"/>
    <property type="molecule type" value="Genomic_DNA"/>
</dbReference>
<gene>
    <name evidence="1" type="ORF">S01H1_34550</name>
</gene>
<sequence length="62" mass="7009">ESQRRAQHLGLIIMQERSRNLGGEFSVGEQRGGGTEIRVTFKPQKFMAANHRSHPVPNLPKQ</sequence>
<feature type="non-terminal residue" evidence="1">
    <location>
        <position position="1"/>
    </location>
</feature>
<reference evidence="1" key="1">
    <citation type="journal article" date="2014" name="Front. Microbiol.">
        <title>High frequency of phylogenetically diverse reductive dehalogenase-homologous genes in deep subseafloor sedimentary metagenomes.</title>
        <authorList>
            <person name="Kawai M."/>
            <person name="Futagami T."/>
            <person name="Toyoda A."/>
            <person name="Takaki Y."/>
            <person name="Nishi S."/>
            <person name="Hori S."/>
            <person name="Arai W."/>
            <person name="Tsubouchi T."/>
            <person name="Morono Y."/>
            <person name="Uchiyama I."/>
            <person name="Ito T."/>
            <person name="Fujiyama A."/>
            <person name="Inagaki F."/>
            <person name="Takami H."/>
        </authorList>
    </citation>
    <scope>NUCLEOTIDE SEQUENCE</scope>
    <source>
        <strain evidence="1">Expedition CK06-06</strain>
    </source>
</reference>
<name>X0UZF8_9ZZZZ</name>
<protein>
    <recommendedName>
        <fullName evidence="2">Histidine kinase/HSP90-like ATPase domain-containing protein</fullName>
    </recommendedName>
</protein>
<dbReference type="AlphaFoldDB" id="X0UZF8"/>
<comment type="caution">
    <text evidence="1">The sequence shown here is derived from an EMBL/GenBank/DDBJ whole genome shotgun (WGS) entry which is preliminary data.</text>
</comment>
<dbReference type="SUPFAM" id="SSF55874">
    <property type="entry name" value="ATPase domain of HSP90 chaperone/DNA topoisomerase II/histidine kinase"/>
    <property type="match status" value="1"/>
</dbReference>
<accession>X0UZF8</accession>
<evidence type="ECO:0000313" key="1">
    <source>
        <dbReference type="EMBL" id="GAG04542.1"/>
    </source>
</evidence>